<proteinExistence type="predicted"/>
<dbReference type="AlphaFoldDB" id="X0TJW7"/>
<name>X0TJW7_9ZZZZ</name>
<protein>
    <submittedName>
        <fullName evidence="1">Uncharacterized protein</fullName>
    </submittedName>
</protein>
<sequence length="59" mass="7109">AYSEWGPWSDVMQFSILRKPWLSNYYYKRPPYAEFYESESLYLGVEYEKNPTALHPPNV</sequence>
<comment type="caution">
    <text evidence="1">The sequence shown here is derived from an EMBL/GenBank/DDBJ whole genome shotgun (WGS) entry which is preliminary data.</text>
</comment>
<feature type="non-terminal residue" evidence="1">
    <location>
        <position position="59"/>
    </location>
</feature>
<gene>
    <name evidence="1" type="ORF">S01H1_24376</name>
</gene>
<dbReference type="EMBL" id="BARS01014483">
    <property type="protein sequence ID" value="GAF93848.1"/>
    <property type="molecule type" value="Genomic_DNA"/>
</dbReference>
<organism evidence="1">
    <name type="scientific">marine sediment metagenome</name>
    <dbReference type="NCBI Taxonomy" id="412755"/>
    <lineage>
        <taxon>unclassified sequences</taxon>
        <taxon>metagenomes</taxon>
        <taxon>ecological metagenomes</taxon>
    </lineage>
</organism>
<reference evidence="1" key="1">
    <citation type="journal article" date="2014" name="Front. Microbiol.">
        <title>High frequency of phylogenetically diverse reductive dehalogenase-homologous genes in deep subseafloor sedimentary metagenomes.</title>
        <authorList>
            <person name="Kawai M."/>
            <person name="Futagami T."/>
            <person name="Toyoda A."/>
            <person name="Takaki Y."/>
            <person name="Nishi S."/>
            <person name="Hori S."/>
            <person name="Arai W."/>
            <person name="Tsubouchi T."/>
            <person name="Morono Y."/>
            <person name="Uchiyama I."/>
            <person name="Ito T."/>
            <person name="Fujiyama A."/>
            <person name="Inagaki F."/>
            <person name="Takami H."/>
        </authorList>
    </citation>
    <scope>NUCLEOTIDE SEQUENCE</scope>
    <source>
        <strain evidence="1">Expedition CK06-06</strain>
    </source>
</reference>
<accession>X0TJW7</accession>
<evidence type="ECO:0000313" key="1">
    <source>
        <dbReference type="EMBL" id="GAF93848.1"/>
    </source>
</evidence>
<feature type="non-terminal residue" evidence="1">
    <location>
        <position position="1"/>
    </location>
</feature>